<evidence type="ECO:0000256" key="3">
    <source>
        <dbReference type="ARBA" id="ARBA00012362"/>
    </source>
</evidence>
<dbReference type="EC" id="4.1.1.48" evidence="3"/>
<dbReference type="Pfam" id="PF00218">
    <property type="entry name" value="IGPS"/>
    <property type="match status" value="1"/>
</dbReference>
<dbReference type="Gene3D" id="3.20.20.70">
    <property type="entry name" value="Aldolase class I"/>
    <property type="match status" value="1"/>
</dbReference>
<evidence type="ECO:0000259" key="9">
    <source>
        <dbReference type="Pfam" id="PF00218"/>
    </source>
</evidence>
<evidence type="ECO:0000313" key="11">
    <source>
        <dbReference type="Proteomes" id="UP000277007"/>
    </source>
</evidence>
<feature type="domain" description="Indole-3-glycerol phosphate synthase" evidence="9">
    <location>
        <begin position="5"/>
        <end position="217"/>
    </location>
</feature>
<dbReference type="GO" id="GO:0004640">
    <property type="term" value="F:phosphoribosylanthranilate isomerase activity"/>
    <property type="evidence" value="ECO:0007669"/>
    <property type="project" value="TreeGrafter"/>
</dbReference>
<keyword evidence="11" id="KW-1185">Reference proteome</keyword>
<keyword evidence="6" id="KW-0822">Tryptophan biosynthesis</keyword>
<dbReference type="InterPro" id="IPR011060">
    <property type="entry name" value="RibuloseP-bd_barrel"/>
</dbReference>
<dbReference type="PANTHER" id="PTHR22854:SF2">
    <property type="entry name" value="INDOLE-3-GLYCEROL-PHOSPHATE SYNTHASE"/>
    <property type="match status" value="1"/>
</dbReference>
<dbReference type="Proteomes" id="UP000277007">
    <property type="component" value="Unassembled WGS sequence"/>
</dbReference>
<name>A0A431VJU4_9PROT</name>
<dbReference type="InterPro" id="IPR013785">
    <property type="entry name" value="Aldolase_TIM"/>
</dbReference>
<evidence type="ECO:0000256" key="4">
    <source>
        <dbReference type="ARBA" id="ARBA00022605"/>
    </source>
</evidence>
<reference evidence="10 11" key="1">
    <citation type="submission" date="2018-12" db="EMBL/GenBank/DDBJ databases">
        <authorList>
            <person name="Yang Y."/>
        </authorList>
    </citation>
    <scope>NUCLEOTIDE SEQUENCE [LARGE SCALE GENOMIC DNA]</scope>
    <source>
        <strain evidence="10 11">L-25-5w-1</strain>
    </source>
</reference>
<keyword evidence="4" id="KW-0028">Amino-acid biosynthesis</keyword>
<keyword evidence="5" id="KW-0210">Decarboxylase</keyword>
<keyword evidence="7" id="KW-0057">Aromatic amino acid biosynthesis</keyword>
<dbReference type="OrthoDB" id="7845323at2"/>
<evidence type="ECO:0000313" key="10">
    <source>
        <dbReference type="EMBL" id="RTR21104.1"/>
    </source>
</evidence>
<sequence length="239" mass="24818">MASAFVDALLAAPIPVVAEIKARASDGTDLLRGRSVAEIAAAYRAVGAPCLSVVTGSWFGGSNAMLEEAVRHAGIPVLKKDFITREVQIRQAAGMGAAAVLLTARLLPRSALCHLADAAQRHGLTPFIEASSEKELDGLRLDPGCVVAVNNKDIARRERDAGDIGHSLSLLPLAKRTGTRCPVSASGIGTTEDAARLIGAGYRGLLIGTGLLLSGDIAGWFSRLAERTADRRAMAGEAA</sequence>
<dbReference type="PANTHER" id="PTHR22854">
    <property type="entry name" value="TRYPTOPHAN BIOSYNTHESIS PROTEIN"/>
    <property type="match status" value="1"/>
</dbReference>
<comment type="catalytic activity">
    <reaction evidence="1">
        <text>1-(2-carboxyphenylamino)-1-deoxy-D-ribulose 5-phosphate + H(+) = (1S,2R)-1-C-(indol-3-yl)glycerol 3-phosphate + CO2 + H2O</text>
        <dbReference type="Rhea" id="RHEA:23476"/>
        <dbReference type="ChEBI" id="CHEBI:15377"/>
        <dbReference type="ChEBI" id="CHEBI:15378"/>
        <dbReference type="ChEBI" id="CHEBI:16526"/>
        <dbReference type="ChEBI" id="CHEBI:58613"/>
        <dbReference type="ChEBI" id="CHEBI:58866"/>
        <dbReference type="EC" id="4.1.1.48"/>
    </reaction>
</comment>
<proteinExistence type="predicted"/>
<evidence type="ECO:0000256" key="1">
    <source>
        <dbReference type="ARBA" id="ARBA00001633"/>
    </source>
</evidence>
<dbReference type="UniPathway" id="UPA00035">
    <property type="reaction ID" value="UER00043"/>
</dbReference>
<dbReference type="GO" id="GO:0004425">
    <property type="term" value="F:indole-3-glycerol-phosphate synthase activity"/>
    <property type="evidence" value="ECO:0007669"/>
    <property type="project" value="UniProtKB-EC"/>
</dbReference>
<dbReference type="InterPro" id="IPR013798">
    <property type="entry name" value="Indole-3-glycerol_P_synth_dom"/>
</dbReference>
<evidence type="ECO:0000256" key="7">
    <source>
        <dbReference type="ARBA" id="ARBA00023141"/>
    </source>
</evidence>
<dbReference type="EMBL" id="RXMA01000007">
    <property type="protein sequence ID" value="RTR21104.1"/>
    <property type="molecule type" value="Genomic_DNA"/>
</dbReference>
<evidence type="ECO:0000256" key="5">
    <source>
        <dbReference type="ARBA" id="ARBA00022793"/>
    </source>
</evidence>
<dbReference type="RefSeq" id="WP_126614752.1">
    <property type="nucleotide sequence ID" value="NZ_JBHUCY010000029.1"/>
</dbReference>
<protein>
    <recommendedName>
        <fullName evidence="3">indole-3-glycerol-phosphate synthase</fullName>
        <ecNumber evidence="3">4.1.1.48</ecNumber>
    </recommendedName>
</protein>
<organism evidence="10 11">
    <name type="scientific">Azospirillum griseum</name>
    <dbReference type="NCBI Taxonomy" id="2496639"/>
    <lineage>
        <taxon>Bacteria</taxon>
        <taxon>Pseudomonadati</taxon>
        <taxon>Pseudomonadota</taxon>
        <taxon>Alphaproteobacteria</taxon>
        <taxon>Rhodospirillales</taxon>
        <taxon>Azospirillaceae</taxon>
        <taxon>Azospirillum</taxon>
    </lineage>
</organism>
<evidence type="ECO:0000256" key="6">
    <source>
        <dbReference type="ARBA" id="ARBA00022822"/>
    </source>
</evidence>
<dbReference type="InterPro" id="IPR045186">
    <property type="entry name" value="Indole-3-glycerol_P_synth"/>
</dbReference>
<accession>A0A431VJU4</accession>
<dbReference type="SUPFAM" id="SSF51366">
    <property type="entry name" value="Ribulose-phoshate binding barrel"/>
    <property type="match status" value="1"/>
</dbReference>
<gene>
    <name evidence="10" type="ORF">EJ903_10250</name>
</gene>
<comment type="caution">
    <text evidence="10">The sequence shown here is derived from an EMBL/GenBank/DDBJ whole genome shotgun (WGS) entry which is preliminary data.</text>
</comment>
<dbReference type="AlphaFoldDB" id="A0A431VJU4"/>
<evidence type="ECO:0000256" key="2">
    <source>
        <dbReference type="ARBA" id="ARBA00004696"/>
    </source>
</evidence>
<dbReference type="GO" id="GO:0000162">
    <property type="term" value="P:L-tryptophan biosynthetic process"/>
    <property type="evidence" value="ECO:0007669"/>
    <property type="project" value="UniProtKB-UniPathway"/>
</dbReference>
<evidence type="ECO:0000256" key="8">
    <source>
        <dbReference type="ARBA" id="ARBA00023239"/>
    </source>
</evidence>
<comment type="pathway">
    <text evidence="2">Amino-acid biosynthesis; L-tryptophan biosynthesis; L-tryptophan from chorismate: step 4/5.</text>
</comment>
<keyword evidence="8" id="KW-0456">Lyase</keyword>